<dbReference type="GeneID" id="17305763"/>
<organism evidence="2">
    <name type="scientific">Guillardia theta (strain CCMP2712)</name>
    <name type="common">Cryptophyte</name>
    <dbReference type="NCBI Taxonomy" id="905079"/>
    <lineage>
        <taxon>Eukaryota</taxon>
        <taxon>Cryptophyceae</taxon>
        <taxon>Pyrenomonadales</taxon>
        <taxon>Geminigeraceae</taxon>
        <taxon>Guillardia</taxon>
    </lineage>
</organism>
<gene>
    <name evidence="2" type="ORF">GUITHDRAFT_151582</name>
</gene>
<evidence type="ECO:0000256" key="1">
    <source>
        <dbReference type="SAM" id="MobiDB-lite"/>
    </source>
</evidence>
<dbReference type="PaxDb" id="55529-EKX49010"/>
<reference evidence="3" key="3">
    <citation type="submission" date="2015-06" db="UniProtKB">
        <authorList>
            <consortium name="EnsemblProtists"/>
        </authorList>
    </citation>
    <scope>IDENTIFICATION</scope>
</reference>
<reference evidence="2 4" key="1">
    <citation type="journal article" date="2012" name="Nature">
        <title>Algal genomes reveal evolutionary mosaicism and the fate of nucleomorphs.</title>
        <authorList>
            <consortium name="DOE Joint Genome Institute"/>
            <person name="Curtis B.A."/>
            <person name="Tanifuji G."/>
            <person name="Burki F."/>
            <person name="Gruber A."/>
            <person name="Irimia M."/>
            <person name="Maruyama S."/>
            <person name="Arias M.C."/>
            <person name="Ball S.G."/>
            <person name="Gile G.H."/>
            <person name="Hirakawa Y."/>
            <person name="Hopkins J.F."/>
            <person name="Kuo A."/>
            <person name="Rensing S.A."/>
            <person name="Schmutz J."/>
            <person name="Symeonidi A."/>
            <person name="Elias M."/>
            <person name="Eveleigh R.J."/>
            <person name="Herman E.K."/>
            <person name="Klute M.J."/>
            <person name="Nakayama T."/>
            <person name="Obornik M."/>
            <person name="Reyes-Prieto A."/>
            <person name="Armbrust E.V."/>
            <person name="Aves S.J."/>
            <person name="Beiko R.G."/>
            <person name="Coutinho P."/>
            <person name="Dacks J.B."/>
            <person name="Durnford D.G."/>
            <person name="Fast N.M."/>
            <person name="Green B.R."/>
            <person name="Grisdale C.J."/>
            <person name="Hempel F."/>
            <person name="Henrissat B."/>
            <person name="Hoppner M.P."/>
            <person name="Ishida K."/>
            <person name="Kim E."/>
            <person name="Koreny L."/>
            <person name="Kroth P.G."/>
            <person name="Liu Y."/>
            <person name="Malik S.B."/>
            <person name="Maier U.G."/>
            <person name="McRose D."/>
            <person name="Mock T."/>
            <person name="Neilson J.A."/>
            <person name="Onodera N.T."/>
            <person name="Poole A.M."/>
            <person name="Pritham E.J."/>
            <person name="Richards T.A."/>
            <person name="Rocap G."/>
            <person name="Roy S.W."/>
            <person name="Sarai C."/>
            <person name="Schaack S."/>
            <person name="Shirato S."/>
            <person name="Slamovits C.H."/>
            <person name="Spencer D.F."/>
            <person name="Suzuki S."/>
            <person name="Worden A.Z."/>
            <person name="Zauner S."/>
            <person name="Barry K."/>
            <person name="Bell C."/>
            <person name="Bharti A.K."/>
            <person name="Crow J.A."/>
            <person name="Grimwood J."/>
            <person name="Kramer R."/>
            <person name="Lindquist E."/>
            <person name="Lucas S."/>
            <person name="Salamov A."/>
            <person name="McFadden G.I."/>
            <person name="Lane C.E."/>
            <person name="Keeling P.J."/>
            <person name="Gray M.W."/>
            <person name="Grigoriev I.V."/>
            <person name="Archibald J.M."/>
        </authorList>
    </citation>
    <scope>NUCLEOTIDE SEQUENCE</scope>
    <source>
        <strain evidence="2 4">CCMP2712</strain>
    </source>
</reference>
<dbReference type="EMBL" id="JH992983">
    <property type="protein sequence ID" value="EKX49010.1"/>
    <property type="molecule type" value="Genomic_DNA"/>
</dbReference>
<dbReference type="Proteomes" id="UP000011087">
    <property type="component" value="Unassembled WGS sequence"/>
</dbReference>
<feature type="region of interest" description="Disordered" evidence="1">
    <location>
        <begin position="15"/>
        <end position="36"/>
    </location>
</feature>
<protein>
    <submittedName>
        <fullName evidence="2 3">Uncharacterized protein</fullName>
    </submittedName>
</protein>
<dbReference type="RefSeq" id="XP_005835990.1">
    <property type="nucleotide sequence ID" value="XM_005835933.1"/>
</dbReference>
<name>L1JLL3_GUITC</name>
<evidence type="ECO:0000313" key="2">
    <source>
        <dbReference type="EMBL" id="EKX49010.1"/>
    </source>
</evidence>
<reference evidence="4" key="2">
    <citation type="submission" date="2012-11" db="EMBL/GenBank/DDBJ databases">
        <authorList>
            <person name="Kuo A."/>
            <person name="Curtis B.A."/>
            <person name="Tanifuji G."/>
            <person name="Burki F."/>
            <person name="Gruber A."/>
            <person name="Irimia M."/>
            <person name="Maruyama S."/>
            <person name="Arias M.C."/>
            <person name="Ball S.G."/>
            <person name="Gile G.H."/>
            <person name="Hirakawa Y."/>
            <person name="Hopkins J.F."/>
            <person name="Rensing S.A."/>
            <person name="Schmutz J."/>
            <person name="Symeonidi A."/>
            <person name="Elias M."/>
            <person name="Eveleigh R.J."/>
            <person name="Herman E.K."/>
            <person name="Klute M.J."/>
            <person name="Nakayama T."/>
            <person name="Obornik M."/>
            <person name="Reyes-Prieto A."/>
            <person name="Armbrust E.V."/>
            <person name="Aves S.J."/>
            <person name="Beiko R.G."/>
            <person name="Coutinho P."/>
            <person name="Dacks J.B."/>
            <person name="Durnford D.G."/>
            <person name="Fast N.M."/>
            <person name="Green B.R."/>
            <person name="Grisdale C."/>
            <person name="Hempe F."/>
            <person name="Henrissat B."/>
            <person name="Hoppner M.P."/>
            <person name="Ishida K.-I."/>
            <person name="Kim E."/>
            <person name="Koreny L."/>
            <person name="Kroth P.G."/>
            <person name="Liu Y."/>
            <person name="Malik S.-B."/>
            <person name="Maier U.G."/>
            <person name="McRose D."/>
            <person name="Mock T."/>
            <person name="Neilson J.A."/>
            <person name="Onodera N.T."/>
            <person name="Poole A.M."/>
            <person name="Pritham E.J."/>
            <person name="Richards T.A."/>
            <person name="Rocap G."/>
            <person name="Roy S.W."/>
            <person name="Sarai C."/>
            <person name="Schaack S."/>
            <person name="Shirato S."/>
            <person name="Slamovits C.H."/>
            <person name="Spencer D.F."/>
            <person name="Suzuki S."/>
            <person name="Worden A.Z."/>
            <person name="Zauner S."/>
            <person name="Barry K."/>
            <person name="Bell C."/>
            <person name="Bharti A.K."/>
            <person name="Crow J.A."/>
            <person name="Grimwood J."/>
            <person name="Kramer R."/>
            <person name="Lindquist E."/>
            <person name="Lucas S."/>
            <person name="Salamov A."/>
            <person name="McFadden G.I."/>
            <person name="Lane C.E."/>
            <person name="Keeling P.J."/>
            <person name="Gray M.W."/>
            <person name="Grigoriev I.V."/>
            <person name="Archibald J.M."/>
        </authorList>
    </citation>
    <scope>NUCLEOTIDE SEQUENCE</scope>
    <source>
        <strain evidence="4">CCMP2712</strain>
    </source>
</reference>
<proteinExistence type="predicted"/>
<accession>L1JLL3</accession>
<dbReference type="EnsemblProtists" id="EKX49010">
    <property type="protein sequence ID" value="EKX49010"/>
    <property type="gene ID" value="GUITHDRAFT_151582"/>
</dbReference>
<evidence type="ECO:0000313" key="3">
    <source>
        <dbReference type="EnsemblProtists" id="EKX49010"/>
    </source>
</evidence>
<keyword evidence="4" id="KW-1185">Reference proteome</keyword>
<dbReference type="HOGENOM" id="CLU_1690062_0_0_1"/>
<evidence type="ECO:0000313" key="4">
    <source>
        <dbReference type="Proteomes" id="UP000011087"/>
    </source>
</evidence>
<dbReference type="AlphaFoldDB" id="L1JLL3"/>
<sequence>MLRLPSLARNFTHQKAEYENETCQVPDPPQPPARQNDKNFTALLSLAEFRAHTLCQLFRSNRNSLNIVLHPMDADPRRLGARKSSDKPAQRRTWPYSPFAPCKTPHSSYYITVHTLILAVVQLDRFLIGKLNFCVVNRIRVHQGTIGAMFSEAATY</sequence>
<dbReference type="KEGG" id="gtt:GUITHDRAFT_151582"/>